<dbReference type="AlphaFoldDB" id="A0A9Q1G043"/>
<protein>
    <submittedName>
        <fullName evidence="2">Uncharacterized protein</fullName>
    </submittedName>
</protein>
<sequence>MDEFQACTHLTHSSACCSTEQREPLGDIEPYMCDSCMGQGCEGSLVCTQGGGARGRHADLSPGRRPATGAALAVRP</sequence>
<name>A0A9Q1G043_SYNKA</name>
<reference evidence="2" key="1">
    <citation type="journal article" date="2023" name="Science">
        <title>Genome structures resolve the early diversification of teleost fishes.</title>
        <authorList>
            <person name="Parey E."/>
            <person name="Louis A."/>
            <person name="Montfort J."/>
            <person name="Bouchez O."/>
            <person name="Roques C."/>
            <person name="Iampietro C."/>
            <person name="Lluch J."/>
            <person name="Castinel A."/>
            <person name="Donnadieu C."/>
            <person name="Desvignes T."/>
            <person name="Floi Bucao C."/>
            <person name="Jouanno E."/>
            <person name="Wen M."/>
            <person name="Mejri S."/>
            <person name="Dirks R."/>
            <person name="Jansen H."/>
            <person name="Henkel C."/>
            <person name="Chen W.J."/>
            <person name="Zahm M."/>
            <person name="Cabau C."/>
            <person name="Klopp C."/>
            <person name="Thompson A.W."/>
            <person name="Robinson-Rechavi M."/>
            <person name="Braasch I."/>
            <person name="Lecointre G."/>
            <person name="Bobe J."/>
            <person name="Postlethwait J.H."/>
            <person name="Berthelot C."/>
            <person name="Roest Crollius H."/>
            <person name="Guiguen Y."/>
        </authorList>
    </citation>
    <scope>NUCLEOTIDE SEQUENCE</scope>
    <source>
        <strain evidence="2">WJC10195</strain>
    </source>
</reference>
<dbReference type="Proteomes" id="UP001152622">
    <property type="component" value="Chromosome 3"/>
</dbReference>
<feature type="region of interest" description="Disordered" evidence="1">
    <location>
        <begin position="54"/>
        <end position="76"/>
    </location>
</feature>
<accession>A0A9Q1G043</accession>
<proteinExistence type="predicted"/>
<evidence type="ECO:0000313" key="3">
    <source>
        <dbReference type="Proteomes" id="UP001152622"/>
    </source>
</evidence>
<gene>
    <name evidence="2" type="ORF">SKAU_G00110620</name>
</gene>
<evidence type="ECO:0000313" key="2">
    <source>
        <dbReference type="EMBL" id="KAJ8371034.1"/>
    </source>
</evidence>
<organism evidence="2 3">
    <name type="scientific">Synaphobranchus kaupii</name>
    <name type="common">Kaup's arrowtooth eel</name>
    <dbReference type="NCBI Taxonomy" id="118154"/>
    <lineage>
        <taxon>Eukaryota</taxon>
        <taxon>Metazoa</taxon>
        <taxon>Chordata</taxon>
        <taxon>Craniata</taxon>
        <taxon>Vertebrata</taxon>
        <taxon>Euteleostomi</taxon>
        <taxon>Actinopterygii</taxon>
        <taxon>Neopterygii</taxon>
        <taxon>Teleostei</taxon>
        <taxon>Anguilliformes</taxon>
        <taxon>Synaphobranchidae</taxon>
        <taxon>Synaphobranchus</taxon>
    </lineage>
</organism>
<evidence type="ECO:0000256" key="1">
    <source>
        <dbReference type="SAM" id="MobiDB-lite"/>
    </source>
</evidence>
<comment type="caution">
    <text evidence="2">The sequence shown here is derived from an EMBL/GenBank/DDBJ whole genome shotgun (WGS) entry which is preliminary data.</text>
</comment>
<dbReference type="EMBL" id="JAINUF010000003">
    <property type="protein sequence ID" value="KAJ8371034.1"/>
    <property type="molecule type" value="Genomic_DNA"/>
</dbReference>
<keyword evidence="3" id="KW-1185">Reference proteome</keyword>